<evidence type="ECO:0000256" key="3">
    <source>
        <dbReference type="ARBA" id="ARBA00023186"/>
    </source>
</evidence>
<evidence type="ECO:0000256" key="4">
    <source>
        <dbReference type="SAM" id="MobiDB-lite"/>
    </source>
</evidence>
<keyword evidence="2" id="KW-0067">ATP-binding</keyword>
<keyword evidence="6" id="KW-1185">Reference proteome</keyword>
<keyword evidence="3" id="KW-0143">Chaperone</keyword>
<dbReference type="PANTHER" id="PTHR45639:SF3">
    <property type="entry name" value="HYPOXIA UP-REGULATED PROTEIN 1"/>
    <property type="match status" value="1"/>
</dbReference>
<accession>A0A453PEA3</accession>
<feature type="region of interest" description="Disordered" evidence="4">
    <location>
        <begin position="138"/>
        <end position="201"/>
    </location>
</feature>
<protein>
    <submittedName>
        <fullName evidence="5">Uncharacterized protein</fullName>
    </submittedName>
</protein>
<dbReference type="SUPFAM" id="SSF100934">
    <property type="entry name" value="Heat shock protein 70kD (HSP70), C-terminal subdomain"/>
    <property type="match status" value="1"/>
</dbReference>
<sequence>STEQERESFTAKLSEVQDWLYMDGEEAQANEFQERLDQLKAMGDPILFRMSELKARPAACGSARLYLTELQKIVKNWDTSKPWLPKKRVDEVVSEADKLKTWLEEKEALQKSTPVHSSPAFTSEEVYQKVLALQNKVVSSVNRIPKPKPKVEKKPAKEEANKEKTDSSESASSESESTEKPSESDAPEKNNDSEPESHDEL</sequence>
<dbReference type="EnsemblPlants" id="AET6Gv20699100.11">
    <property type="protein sequence ID" value="AET6Gv20699100.11"/>
    <property type="gene ID" value="AET6Gv20699100"/>
</dbReference>
<reference evidence="6" key="2">
    <citation type="journal article" date="2017" name="Nat. Plants">
        <title>The Aegilops tauschii genome reveals multiple impacts of transposons.</title>
        <authorList>
            <person name="Zhao G."/>
            <person name="Zou C."/>
            <person name="Li K."/>
            <person name="Wang K."/>
            <person name="Li T."/>
            <person name="Gao L."/>
            <person name="Zhang X."/>
            <person name="Wang H."/>
            <person name="Yang Z."/>
            <person name="Liu X."/>
            <person name="Jiang W."/>
            <person name="Mao L."/>
            <person name="Kong X."/>
            <person name="Jiao Y."/>
            <person name="Jia J."/>
        </authorList>
    </citation>
    <scope>NUCLEOTIDE SEQUENCE [LARGE SCALE GENOMIC DNA]</scope>
    <source>
        <strain evidence="6">cv. AL8/78</strain>
    </source>
</reference>
<reference evidence="6" key="1">
    <citation type="journal article" date="2014" name="Science">
        <title>Ancient hybridizations among the ancestral genomes of bread wheat.</title>
        <authorList>
            <consortium name="International Wheat Genome Sequencing Consortium,"/>
            <person name="Marcussen T."/>
            <person name="Sandve S.R."/>
            <person name="Heier L."/>
            <person name="Spannagl M."/>
            <person name="Pfeifer M."/>
            <person name="Jakobsen K.S."/>
            <person name="Wulff B.B."/>
            <person name="Steuernagel B."/>
            <person name="Mayer K.F."/>
            <person name="Olsen O.A."/>
        </authorList>
    </citation>
    <scope>NUCLEOTIDE SEQUENCE [LARGE SCALE GENOMIC DNA]</scope>
    <source>
        <strain evidence="6">cv. AL8/78</strain>
    </source>
</reference>
<dbReference type="AlphaFoldDB" id="A0A453PEA3"/>
<name>A0A453PEA3_AEGTS</name>
<evidence type="ECO:0000313" key="5">
    <source>
        <dbReference type="EnsemblPlants" id="AET6Gv20699100.11"/>
    </source>
</evidence>
<reference evidence="5" key="5">
    <citation type="journal article" date="2021" name="G3 (Bethesda)">
        <title>Aegilops tauschii genome assembly Aet v5.0 features greater sequence contiguity and improved annotation.</title>
        <authorList>
            <person name="Wang L."/>
            <person name="Zhu T."/>
            <person name="Rodriguez J.C."/>
            <person name="Deal K.R."/>
            <person name="Dubcovsky J."/>
            <person name="McGuire P.E."/>
            <person name="Lux T."/>
            <person name="Spannagl M."/>
            <person name="Mayer K.F.X."/>
            <person name="Baldrich P."/>
            <person name="Meyers B.C."/>
            <person name="Huo N."/>
            <person name="Gu Y.Q."/>
            <person name="Zhou H."/>
            <person name="Devos K.M."/>
            <person name="Bennetzen J.L."/>
            <person name="Unver T."/>
            <person name="Budak H."/>
            <person name="Gulick P.J."/>
            <person name="Galiba G."/>
            <person name="Kalapos B."/>
            <person name="Nelson D.R."/>
            <person name="Li P."/>
            <person name="You F.M."/>
            <person name="Luo M.C."/>
            <person name="Dvorak J."/>
        </authorList>
    </citation>
    <scope>NUCLEOTIDE SEQUENCE [LARGE SCALE GENOMIC DNA]</scope>
    <source>
        <strain evidence="5">cv. AL8/78</strain>
    </source>
</reference>
<reference evidence="5" key="3">
    <citation type="journal article" date="2017" name="Nature">
        <title>Genome sequence of the progenitor of the wheat D genome Aegilops tauschii.</title>
        <authorList>
            <person name="Luo M.C."/>
            <person name="Gu Y.Q."/>
            <person name="Puiu D."/>
            <person name="Wang H."/>
            <person name="Twardziok S.O."/>
            <person name="Deal K.R."/>
            <person name="Huo N."/>
            <person name="Zhu T."/>
            <person name="Wang L."/>
            <person name="Wang Y."/>
            <person name="McGuire P.E."/>
            <person name="Liu S."/>
            <person name="Long H."/>
            <person name="Ramasamy R.K."/>
            <person name="Rodriguez J.C."/>
            <person name="Van S.L."/>
            <person name="Yuan L."/>
            <person name="Wang Z."/>
            <person name="Xia Z."/>
            <person name="Xiao L."/>
            <person name="Anderson O.D."/>
            <person name="Ouyang S."/>
            <person name="Liang Y."/>
            <person name="Zimin A.V."/>
            <person name="Pertea G."/>
            <person name="Qi P."/>
            <person name="Bennetzen J.L."/>
            <person name="Dai X."/>
            <person name="Dawson M.W."/>
            <person name="Muller H.G."/>
            <person name="Kugler K."/>
            <person name="Rivarola-Duarte L."/>
            <person name="Spannagl M."/>
            <person name="Mayer K.F.X."/>
            <person name="Lu F.H."/>
            <person name="Bevan M.W."/>
            <person name="Leroy P."/>
            <person name="Li P."/>
            <person name="You F.M."/>
            <person name="Sun Q."/>
            <person name="Liu Z."/>
            <person name="Lyons E."/>
            <person name="Wicker T."/>
            <person name="Salzberg S.L."/>
            <person name="Devos K.M."/>
            <person name="Dvorak J."/>
        </authorList>
    </citation>
    <scope>NUCLEOTIDE SEQUENCE [LARGE SCALE GENOMIC DNA]</scope>
    <source>
        <strain evidence="5">cv. AL8/78</strain>
    </source>
</reference>
<feature type="compositionally biased region" description="Basic and acidic residues" evidence="4">
    <location>
        <begin position="177"/>
        <end position="201"/>
    </location>
</feature>
<dbReference type="PANTHER" id="PTHR45639">
    <property type="entry name" value="HSC70CB, ISOFORM G-RELATED"/>
    <property type="match status" value="1"/>
</dbReference>
<evidence type="ECO:0000256" key="2">
    <source>
        <dbReference type="ARBA" id="ARBA00022840"/>
    </source>
</evidence>
<reference evidence="5" key="4">
    <citation type="submission" date="2019-03" db="UniProtKB">
        <authorList>
            <consortium name="EnsemblPlants"/>
        </authorList>
    </citation>
    <scope>IDENTIFICATION</scope>
</reference>
<evidence type="ECO:0000256" key="1">
    <source>
        <dbReference type="ARBA" id="ARBA00022741"/>
    </source>
</evidence>
<dbReference type="Gramene" id="AET6Gv20699100.11">
    <property type="protein sequence ID" value="AET6Gv20699100.11"/>
    <property type="gene ID" value="AET6Gv20699100"/>
</dbReference>
<proteinExistence type="predicted"/>
<dbReference type="InterPro" id="IPR029048">
    <property type="entry name" value="HSP70_C_sf"/>
</dbReference>
<dbReference type="GO" id="GO:0034663">
    <property type="term" value="C:endoplasmic reticulum chaperone complex"/>
    <property type="evidence" value="ECO:0007669"/>
    <property type="project" value="TreeGrafter"/>
</dbReference>
<dbReference type="GO" id="GO:0005524">
    <property type="term" value="F:ATP binding"/>
    <property type="evidence" value="ECO:0007669"/>
    <property type="project" value="UniProtKB-KW"/>
</dbReference>
<dbReference type="Proteomes" id="UP000015105">
    <property type="component" value="Chromosome 6D"/>
</dbReference>
<feature type="compositionally biased region" description="Basic and acidic residues" evidence="4">
    <location>
        <begin position="149"/>
        <end position="167"/>
    </location>
</feature>
<dbReference type="InterPro" id="IPR013126">
    <property type="entry name" value="Hsp_70_fam"/>
</dbReference>
<dbReference type="Gene3D" id="1.20.1270.10">
    <property type="match status" value="1"/>
</dbReference>
<dbReference type="GO" id="GO:0140662">
    <property type="term" value="F:ATP-dependent protein folding chaperone"/>
    <property type="evidence" value="ECO:0007669"/>
    <property type="project" value="InterPro"/>
</dbReference>
<evidence type="ECO:0000313" key="6">
    <source>
        <dbReference type="Proteomes" id="UP000015105"/>
    </source>
</evidence>
<organism evidence="5 6">
    <name type="scientific">Aegilops tauschii subsp. strangulata</name>
    <name type="common">Goatgrass</name>
    <dbReference type="NCBI Taxonomy" id="200361"/>
    <lineage>
        <taxon>Eukaryota</taxon>
        <taxon>Viridiplantae</taxon>
        <taxon>Streptophyta</taxon>
        <taxon>Embryophyta</taxon>
        <taxon>Tracheophyta</taxon>
        <taxon>Spermatophyta</taxon>
        <taxon>Magnoliopsida</taxon>
        <taxon>Liliopsida</taxon>
        <taxon>Poales</taxon>
        <taxon>Poaceae</taxon>
        <taxon>BOP clade</taxon>
        <taxon>Pooideae</taxon>
        <taxon>Triticodae</taxon>
        <taxon>Triticeae</taxon>
        <taxon>Triticinae</taxon>
        <taxon>Aegilops</taxon>
    </lineage>
</organism>
<dbReference type="GO" id="GO:0030968">
    <property type="term" value="P:endoplasmic reticulum unfolded protein response"/>
    <property type="evidence" value="ECO:0007669"/>
    <property type="project" value="TreeGrafter"/>
</dbReference>
<keyword evidence="1" id="KW-0547">Nucleotide-binding</keyword>